<name>A0A2M7WUZ1_9BACT</name>
<sequence>MEGGMKFCVWEEGRAEEESRTPGKKEDLVAEDRLPIACRTYLPALSIFDQYNQAVKLNYPFGELGRGQ</sequence>
<organism evidence="1 2">
    <name type="scientific">Candidatus Zambryskibacteria bacterium CG_4_9_14_3_um_filter_40_16</name>
    <dbReference type="NCBI Taxonomy" id="1975111"/>
    <lineage>
        <taxon>Bacteria</taxon>
        <taxon>Candidatus Zambryskiibacteriota</taxon>
    </lineage>
</organism>
<accession>A0A2M7WUZ1</accession>
<gene>
    <name evidence="1" type="ORF">CO184_00830</name>
</gene>
<protein>
    <submittedName>
        <fullName evidence="1">Uncharacterized protein</fullName>
    </submittedName>
</protein>
<comment type="caution">
    <text evidence="1">The sequence shown here is derived from an EMBL/GenBank/DDBJ whole genome shotgun (WGS) entry which is preliminary data.</text>
</comment>
<reference evidence="2" key="1">
    <citation type="submission" date="2017-09" db="EMBL/GenBank/DDBJ databases">
        <title>Depth-based differentiation of microbial function through sediment-hosted aquifers and enrichment of novel symbionts in the deep terrestrial subsurface.</title>
        <authorList>
            <person name="Probst A.J."/>
            <person name="Ladd B."/>
            <person name="Jarett J.K."/>
            <person name="Geller-Mcgrath D.E."/>
            <person name="Sieber C.M.K."/>
            <person name="Emerson J.B."/>
            <person name="Anantharaman K."/>
            <person name="Thomas B.C."/>
            <person name="Malmstrom R."/>
            <person name="Stieglmeier M."/>
            <person name="Klingl A."/>
            <person name="Woyke T."/>
            <person name="Ryan C.M."/>
            <person name="Banfield J.F."/>
        </authorList>
    </citation>
    <scope>NUCLEOTIDE SEQUENCE [LARGE SCALE GENOMIC DNA]</scope>
</reference>
<dbReference type="Proteomes" id="UP000231487">
    <property type="component" value="Unassembled WGS sequence"/>
</dbReference>
<evidence type="ECO:0000313" key="2">
    <source>
        <dbReference type="Proteomes" id="UP000231487"/>
    </source>
</evidence>
<dbReference type="AlphaFoldDB" id="A0A2M7WUZ1"/>
<evidence type="ECO:0000313" key="1">
    <source>
        <dbReference type="EMBL" id="PJA33921.1"/>
    </source>
</evidence>
<dbReference type="EMBL" id="PFXE01000015">
    <property type="protein sequence ID" value="PJA33921.1"/>
    <property type="molecule type" value="Genomic_DNA"/>
</dbReference>
<proteinExistence type="predicted"/>